<evidence type="ECO:0000256" key="1">
    <source>
        <dbReference type="ARBA" id="ARBA00023002"/>
    </source>
</evidence>
<name>B3S2T5_TRIAD</name>
<dbReference type="Proteomes" id="UP000009022">
    <property type="component" value="Unassembled WGS sequence"/>
</dbReference>
<dbReference type="eggNOG" id="KOG2853">
    <property type="taxonomic scope" value="Eukaryota"/>
</dbReference>
<dbReference type="InParanoid" id="B3S2T5"/>
<dbReference type="CTD" id="6755755"/>
<keyword evidence="6" id="KW-1185">Reference proteome</keyword>
<evidence type="ECO:0000259" key="4">
    <source>
        <dbReference type="Pfam" id="PF01266"/>
    </source>
</evidence>
<dbReference type="SUPFAM" id="SSF51905">
    <property type="entry name" value="FAD/NAD(P)-binding domain"/>
    <property type="match status" value="1"/>
</dbReference>
<dbReference type="GO" id="GO:0032981">
    <property type="term" value="P:mitochondrial respiratory chain complex I assembly"/>
    <property type="evidence" value="ECO:0000318"/>
    <property type="project" value="GO_Central"/>
</dbReference>
<dbReference type="Gene3D" id="3.30.9.10">
    <property type="entry name" value="D-Amino Acid Oxidase, subunit A, domain 2"/>
    <property type="match status" value="1"/>
</dbReference>
<dbReference type="GeneID" id="6755755"/>
<protein>
    <recommendedName>
        <fullName evidence="2">FAD-dependent oxidoreductase domain-containing protein 1</fullName>
    </recommendedName>
</protein>
<dbReference type="STRING" id="10228.B3S2T5"/>
<dbReference type="Pfam" id="PF01266">
    <property type="entry name" value="DAO"/>
    <property type="match status" value="1"/>
</dbReference>
<comment type="function">
    <text evidence="3">Required for the assembly of the mitochondrial membrane respiratory chain NADH dehydrogenase (Complex I). Involved in mid-late stages of complex I assembly.</text>
</comment>
<evidence type="ECO:0000313" key="6">
    <source>
        <dbReference type="Proteomes" id="UP000009022"/>
    </source>
</evidence>
<evidence type="ECO:0000313" key="5">
    <source>
        <dbReference type="EMBL" id="EDV22676.1"/>
    </source>
</evidence>
<reference evidence="5 6" key="1">
    <citation type="journal article" date="2008" name="Nature">
        <title>The Trichoplax genome and the nature of placozoans.</title>
        <authorList>
            <person name="Srivastava M."/>
            <person name="Begovic E."/>
            <person name="Chapman J."/>
            <person name="Putnam N.H."/>
            <person name="Hellsten U."/>
            <person name="Kawashima T."/>
            <person name="Kuo A."/>
            <person name="Mitros T."/>
            <person name="Salamov A."/>
            <person name="Carpenter M.L."/>
            <person name="Signorovitch A.Y."/>
            <person name="Moreno M.A."/>
            <person name="Kamm K."/>
            <person name="Grimwood J."/>
            <person name="Schmutz J."/>
            <person name="Shapiro H."/>
            <person name="Grigoriev I.V."/>
            <person name="Buss L.W."/>
            <person name="Schierwater B."/>
            <person name="Dellaporta S.L."/>
            <person name="Rokhsar D.S."/>
        </authorList>
    </citation>
    <scope>NUCLEOTIDE SEQUENCE [LARGE SCALE GENOMIC DNA]</scope>
    <source>
        <strain evidence="5 6">Grell-BS-1999</strain>
    </source>
</reference>
<dbReference type="HOGENOM" id="CLU_007884_4_4_1"/>
<dbReference type="OrthoDB" id="424974at2759"/>
<dbReference type="KEGG" id="tad:TRIADDRAFT_50587"/>
<evidence type="ECO:0000256" key="3">
    <source>
        <dbReference type="ARBA" id="ARBA00046185"/>
    </source>
</evidence>
<gene>
    <name evidence="5" type="ORF">TRIADDRAFT_50587</name>
</gene>
<keyword evidence="1" id="KW-0560">Oxidoreductase</keyword>
<dbReference type="InterPro" id="IPR006076">
    <property type="entry name" value="FAD-dep_OxRdtase"/>
</dbReference>
<dbReference type="InterPro" id="IPR036188">
    <property type="entry name" value="FAD/NAD-bd_sf"/>
</dbReference>
<dbReference type="GO" id="GO:0016491">
    <property type="term" value="F:oxidoreductase activity"/>
    <property type="evidence" value="ECO:0007669"/>
    <property type="project" value="UniProtKB-KW"/>
</dbReference>
<dbReference type="GO" id="GO:0005737">
    <property type="term" value="C:cytoplasm"/>
    <property type="evidence" value="ECO:0000318"/>
    <property type="project" value="GO_Central"/>
</dbReference>
<dbReference type="EMBL" id="DS985248">
    <property type="protein sequence ID" value="EDV22676.1"/>
    <property type="molecule type" value="Genomic_DNA"/>
</dbReference>
<evidence type="ECO:0000256" key="2">
    <source>
        <dbReference type="ARBA" id="ARBA00039785"/>
    </source>
</evidence>
<accession>B3S2T5</accession>
<proteinExistence type="predicted"/>
<dbReference type="OMA" id="IMDGQFR"/>
<dbReference type="PANTHER" id="PTHR13847:SF287">
    <property type="entry name" value="FAD-DEPENDENT OXIDOREDUCTASE DOMAIN-CONTAINING PROTEIN 1"/>
    <property type="match status" value="1"/>
</dbReference>
<dbReference type="Gene3D" id="3.50.50.60">
    <property type="entry name" value="FAD/NAD(P)-binding domain"/>
    <property type="match status" value="1"/>
</dbReference>
<dbReference type="PhylomeDB" id="B3S2T5"/>
<organism evidence="5 6">
    <name type="scientific">Trichoplax adhaerens</name>
    <name type="common">Trichoplax reptans</name>
    <dbReference type="NCBI Taxonomy" id="10228"/>
    <lineage>
        <taxon>Eukaryota</taxon>
        <taxon>Metazoa</taxon>
        <taxon>Placozoa</taxon>
        <taxon>Uniplacotomia</taxon>
        <taxon>Trichoplacea</taxon>
        <taxon>Trichoplacidae</taxon>
        <taxon>Trichoplax</taxon>
    </lineage>
</organism>
<dbReference type="PANTHER" id="PTHR13847">
    <property type="entry name" value="SARCOSINE DEHYDROGENASE-RELATED"/>
    <property type="match status" value="1"/>
</dbReference>
<feature type="domain" description="FAD dependent oxidoreductase" evidence="4">
    <location>
        <begin position="29"/>
        <end position="411"/>
    </location>
</feature>
<dbReference type="GO" id="GO:0005739">
    <property type="term" value="C:mitochondrion"/>
    <property type="evidence" value="ECO:0007669"/>
    <property type="project" value="GOC"/>
</dbReference>
<dbReference type="RefSeq" id="XP_002114542.1">
    <property type="nucleotide sequence ID" value="XM_002114506.1"/>
</dbReference>
<sequence>MNSGQGYRLADRARYSSQTSTSALPKSADIVIIGGGIIGTLAAVYLANRIPGSSMCIIERDLSYTYASTVLSAGSLRVQYSIPENIYMSVESFKFLKDIGTHLQVEGDDPPDIQLIEKGFLFLAPEKMVPLITTYKGIHEKLGIPTEILQPSEIKERYPWLNLDDIVLGSYGCDYEAMFDPWAYLMCAKKKAQSMGVRYIEAEVKGMERNGNRIDNVSVVTTQGERATINCGSVINAAGAWSSGVAKLAGIGAEGAPPDLKTPLPVEPFARYGYVFECRDGPVDTPAVVVDGVTGVAFRRETSGLFAASAIQASRKFYYLMRSGKDKDSSKLEVDYDFFDEGVWPGLATRCDAFNGLKLVSAWAGYYEINTLDNNAIIGPHPAIPNFYFSTGYSGHGLQHSPAAGRAISELILDGKFTTMDLSKFSFDRIIRNEPYKELAMI</sequence>
<dbReference type="AlphaFoldDB" id="B3S2T5"/>